<accession>A0A381XUH9</accession>
<sequence>MEALLALTPQHINKIKHGLLAIMASLLMSFYCPSWAEVTIEKLTEDVLVFDQGENRGLLIMGNKGIAVIDPLNQQVAMELNGFIAKNYKQSITHVVYTHSHWDRITGGAVFKKQGAKFIANKECRLFLSGNQNPNVVEPDVYFDRTYVIELGNQTIELSYFGPSHGECLIAVQIQPANLLFIADLLNTKGPSFPNDPTLPYLRPATLISVLSAMEKLAEANEINSFIAGQSSAKILGSIETISKQREFWQLVQSTAEEAEKNGNVDLNNFIAMDKIDLEPFQKFQNYNQEDLSNILRRYTSFLNMGR</sequence>
<proteinExistence type="predicted"/>
<dbReference type="SUPFAM" id="SSF56281">
    <property type="entry name" value="Metallo-hydrolase/oxidoreductase"/>
    <property type="match status" value="1"/>
</dbReference>
<dbReference type="Gene3D" id="3.60.15.10">
    <property type="entry name" value="Ribonuclease Z/Hydroxyacylglutathione hydrolase-like"/>
    <property type="match status" value="1"/>
</dbReference>
<evidence type="ECO:0000313" key="2">
    <source>
        <dbReference type="EMBL" id="SVA68378.1"/>
    </source>
</evidence>
<dbReference type="AlphaFoldDB" id="A0A381XUH9"/>
<organism evidence="2">
    <name type="scientific">marine metagenome</name>
    <dbReference type="NCBI Taxonomy" id="408172"/>
    <lineage>
        <taxon>unclassified sequences</taxon>
        <taxon>metagenomes</taxon>
        <taxon>ecological metagenomes</taxon>
    </lineage>
</organism>
<dbReference type="InterPro" id="IPR001279">
    <property type="entry name" value="Metallo-B-lactamas"/>
</dbReference>
<dbReference type="InterPro" id="IPR036866">
    <property type="entry name" value="RibonucZ/Hydroxyglut_hydro"/>
</dbReference>
<name>A0A381XUH9_9ZZZZ</name>
<reference evidence="2" key="1">
    <citation type="submission" date="2018-05" db="EMBL/GenBank/DDBJ databases">
        <authorList>
            <person name="Lanie J.A."/>
            <person name="Ng W.-L."/>
            <person name="Kazmierczak K.M."/>
            <person name="Andrzejewski T.M."/>
            <person name="Davidsen T.M."/>
            <person name="Wayne K.J."/>
            <person name="Tettelin H."/>
            <person name="Glass J.I."/>
            <person name="Rusch D."/>
            <person name="Podicherti R."/>
            <person name="Tsui H.-C.T."/>
            <person name="Winkler M.E."/>
        </authorList>
    </citation>
    <scope>NUCLEOTIDE SEQUENCE</scope>
</reference>
<dbReference type="EMBL" id="UINC01016422">
    <property type="protein sequence ID" value="SVA68378.1"/>
    <property type="molecule type" value="Genomic_DNA"/>
</dbReference>
<dbReference type="PANTHER" id="PTHR42951">
    <property type="entry name" value="METALLO-BETA-LACTAMASE DOMAIN-CONTAINING"/>
    <property type="match status" value="1"/>
</dbReference>
<evidence type="ECO:0000259" key="1">
    <source>
        <dbReference type="SMART" id="SM00849"/>
    </source>
</evidence>
<dbReference type="InterPro" id="IPR050855">
    <property type="entry name" value="NDM-1-like"/>
</dbReference>
<gene>
    <name evidence="2" type="ORF">METZ01_LOCUS121232</name>
</gene>
<dbReference type="PANTHER" id="PTHR42951:SF4">
    <property type="entry name" value="ACYL-COENZYME A THIOESTERASE MBLAC2"/>
    <property type="match status" value="1"/>
</dbReference>
<feature type="domain" description="Metallo-beta-lactamase" evidence="1">
    <location>
        <begin position="54"/>
        <end position="230"/>
    </location>
</feature>
<protein>
    <recommendedName>
        <fullName evidence="1">Metallo-beta-lactamase domain-containing protein</fullName>
    </recommendedName>
</protein>
<dbReference type="SMART" id="SM00849">
    <property type="entry name" value="Lactamase_B"/>
    <property type="match status" value="1"/>
</dbReference>